<dbReference type="AlphaFoldDB" id="A0A9J5W5N4"/>
<name>A0A9J5W5N4_SOLCO</name>
<proteinExistence type="predicted"/>
<gene>
    <name evidence="1" type="ORF">H5410_060659</name>
</gene>
<organism evidence="1 2">
    <name type="scientific">Solanum commersonii</name>
    <name type="common">Commerson's wild potato</name>
    <name type="synonym">Commerson's nightshade</name>
    <dbReference type="NCBI Taxonomy" id="4109"/>
    <lineage>
        <taxon>Eukaryota</taxon>
        <taxon>Viridiplantae</taxon>
        <taxon>Streptophyta</taxon>
        <taxon>Embryophyta</taxon>
        <taxon>Tracheophyta</taxon>
        <taxon>Spermatophyta</taxon>
        <taxon>Magnoliopsida</taxon>
        <taxon>eudicotyledons</taxon>
        <taxon>Gunneridae</taxon>
        <taxon>Pentapetalae</taxon>
        <taxon>asterids</taxon>
        <taxon>lamiids</taxon>
        <taxon>Solanales</taxon>
        <taxon>Solanaceae</taxon>
        <taxon>Solanoideae</taxon>
        <taxon>Solaneae</taxon>
        <taxon>Solanum</taxon>
    </lineage>
</organism>
<evidence type="ECO:0000313" key="2">
    <source>
        <dbReference type="Proteomes" id="UP000824120"/>
    </source>
</evidence>
<protein>
    <submittedName>
        <fullName evidence="1">Uncharacterized protein</fullName>
    </submittedName>
</protein>
<keyword evidence="2" id="KW-1185">Reference proteome</keyword>
<evidence type="ECO:0000313" key="1">
    <source>
        <dbReference type="EMBL" id="KAG5570893.1"/>
    </source>
</evidence>
<comment type="caution">
    <text evidence="1">The sequence shown here is derived from an EMBL/GenBank/DDBJ whole genome shotgun (WGS) entry which is preliminary data.</text>
</comment>
<dbReference type="OrthoDB" id="1325526at2759"/>
<dbReference type="Proteomes" id="UP000824120">
    <property type="component" value="Chromosome 12"/>
</dbReference>
<accession>A0A9J5W5N4</accession>
<sequence length="67" mass="7478">MTNLASGQPLMEVVPPTQIQPTANINGELTYAAKLQPIRSARVPVPRKPITYLHGEPRVIWEEEEIS</sequence>
<reference evidence="1 2" key="1">
    <citation type="submission" date="2020-09" db="EMBL/GenBank/DDBJ databases">
        <title>De no assembly of potato wild relative species, Solanum commersonii.</title>
        <authorList>
            <person name="Cho K."/>
        </authorList>
    </citation>
    <scope>NUCLEOTIDE SEQUENCE [LARGE SCALE GENOMIC DNA]</scope>
    <source>
        <strain evidence="1">LZ3.2</strain>
        <tissue evidence="1">Leaf</tissue>
    </source>
</reference>
<dbReference type="EMBL" id="JACXVP010000012">
    <property type="protein sequence ID" value="KAG5570893.1"/>
    <property type="molecule type" value="Genomic_DNA"/>
</dbReference>